<accession>A0A4Z2J6Z9</accession>
<keyword evidence="3" id="KW-1185">Reference proteome</keyword>
<evidence type="ECO:0000313" key="2">
    <source>
        <dbReference type="EMBL" id="TNN85343.1"/>
    </source>
</evidence>
<dbReference type="AlphaFoldDB" id="A0A4Z2J6Z9"/>
<organism evidence="2 3">
    <name type="scientific">Liparis tanakae</name>
    <name type="common">Tanaka's snailfish</name>
    <dbReference type="NCBI Taxonomy" id="230148"/>
    <lineage>
        <taxon>Eukaryota</taxon>
        <taxon>Metazoa</taxon>
        <taxon>Chordata</taxon>
        <taxon>Craniata</taxon>
        <taxon>Vertebrata</taxon>
        <taxon>Euteleostomi</taxon>
        <taxon>Actinopterygii</taxon>
        <taxon>Neopterygii</taxon>
        <taxon>Teleostei</taxon>
        <taxon>Neoteleostei</taxon>
        <taxon>Acanthomorphata</taxon>
        <taxon>Eupercaria</taxon>
        <taxon>Perciformes</taxon>
        <taxon>Cottioidei</taxon>
        <taxon>Cottales</taxon>
        <taxon>Liparidae</taxon>
        <taxon>Liparis</taxon>
    </lineage>
</organism>
<evidence type="ECO:0000313" key="3">
    <source>
        <dbReference type="Proteomes" id="UP000314294"/>
    </source>
</evidence>
<feature type="region of interest" description="Disordered" evidence="1">
    <location>
        <begin position="1"/>
        <end position="23"/>
    </location>
</feature>
<dbReference type="EMBL" id="SRLO01000021">
    <property type="protein sequence ID" value="TNN85343.1"/>
    <property type="molecule type" value="Genomic_DNA"/>
</dbReference>
<proteinExistence type="predicted"/>
<protein>
    <submittedName>
        <fullName evidence="2">Uncharacterized protein</fullName>
    </submittedName>
</protein>
<sequence>MTIDSRQPDENSPRISLAKGKQQVQEGAQKTLVEKTVRVNAGSVFTRRVVIGLHSHSRFHLPAGGKKDAAVCDCAVVIKGLIHITAYPHSFRADNKSRLYNNK</sequence>
<evidence type="ECO:0000256" key="1">
    <source>
        <dbReference type="SAM" id="MobiDB-lite"/>
    </source>
</evidence>
<comment type="caution">
    <text evidence="2">The sequence shown here is derived from an EMBL/GenBank/DDBJ whole genome shotgun (WGS) entry which is preliminary data.</text>
</comment>
<reference evidence="2 3" key="1">
    <citation type="submission" date="2019-03" db="EMBL/GenBank/DDBJ databases">
        <title>First draft genome of Liparis tanakae, snailfish: a comprehensive survey of snailfish specific genes.</title>
        <authorList>
            <person name="Kim W."/>
            <person name="Song I."/>
            <person name="Jeong J.-H."/>
            <person name="Kim D."/>
            <person name="Kim S."/>
            <person name="Ryu S."/>
            <person name="Song J.Y."/>
            <person name="Lee S.K."/>
        </authorList>
    </citation>
    <scope>NUCLEOTIDE SEQUENCE [LARGE SCALE GENOMIC DNA]</scope>
    <source>
        <tissue evidence="2">Muscle</tissue>
    </source>
</reference>
<feature type="compositionally biased region" description="Basic and acidic residues" evidence="1">
    <location>
        <begin position="1"/>
        <end position="12"/>
    </location>
</feature>
<name>A0A4Z2J6Z9_9TELE</name>
<gene>
    <name evidence="2" type="ORF">EYF80_004365</name>
</gene>
<dbReference type="Proteomes" id="UP000314294">
    <property type="component" value="Unassembled WGS sequence"/>
</dbReference>